<organism evidence="2 3">
    <name type="scientific">Alteribacter lacisalsi</name>
    <dbReference type="NCBI Taxonomy" id="2045244"/>
    <lineage>
        <taxon>Bacteria</taxon>
        <taxon>Bacillati</taxon>
        <taxon>Bacillota</taxon>
        <taxon>Bacilli</taxon>
        <taxon>Bacillales</taxon>
        <taxon>Bacillaceae</taxon>
        <taxon>Alteribacter</taxon>
    </lineage>
</organism>
<accession>A0A2W0HII0</accession>
<dbReference type="Proteomes" id="UP000248066">
    <property type="component" value="Unassembled WGS sequence"/>
</dbReference>
<dbReference type="EMBL" id="PDOF01000002">
    <property type="protein sequence ID" value="PYZ96782.1"/>
    <property type="molecule type" value="Genomic_DNA"/>
</dbReference>
<dbReference type="InterPro" id="IPR000182">
    <property type="entry name" value="GNAT_dom"/>
</dbReference>
<keyword evidence="2" id="KW-0808">Transferase</keyword>
<evidence type="ECO:0000313" key="2">
    <source>
        <dbReference type="EMBL" id="PYZ96782.1"/>
    </source>
</evidence>
<dbReference type="RefSeq" id="WP_110520720.1">
    <property type="nucleotide sequence ID" value="NZ_PDOF01000002.1"/>
</dbReference>
<name>A0A2W0HII0_9BACI</name>
<dbReference type="Pfam" id="PF00583">
    <property type="entry name" value="Acetyltransf_1"/>
    <property type="match status" value="1"/>
</dbReference>
<comment type="caution">
    <text evidence="2">The sequence shown here is derived from an EMBL/GenBank/DDBJ whole genome shotgun (WGS) entry which is preliminary data.</text>
</comment>
<dbReference type="OrthoDB" id="2350893at2"/>
<evidence type="ECO:0000313" key="3">
    <source>
        <dbReference type="Proteomes" id="UP000248066"/>
    </source>
</evidence>
<evidence type="ECO:0000259" key="1">
    <source>
        <dbReference type="PROSITE" id="PS51186"/>
    </source>
</evidence>
<proteinExistence type="predicted"/>
<sequence>MLKTEQFSRTEQAEIRMTRSRLECMGGREGNPMGCEIREFGSTTAFAVKNIPGPSYNTVKGFYIEDLMHLDDILAFYREKEIEPRFELTPVHTDRELFLALAKKGYGQTGFHTSLEGSVSKQQNTPVNIDIRAFGKDEFYLYADLYAEAFEMPPFTVRGIEENNRVLYTEPGWHFYLAVCKGKPTGIAALYITGETAVLAASGTRPAFRRLGCHTALIEARRKTAAEAGCTMLAGQATFGEGSFRNMHRAGMQTVYTKAVWEHL</sequence>
<dbReference type="InterPro" id="IPR016181">
    <property type="entry name" value="Acyl_CoA_acyltransferase"/>
</dbReference>
<dbReference type="SUPFAM" id="SSF55729">
    <property type="entry name" value="Acyl-CoA N-acyltransferases (Nat)"/>
    <property type="match status" value="1"/>
</dbReference>
<reference evidence="2 3" key="1">
    <citation type="submission" date="2017-10" db="EMBL/GenBank/DDBJ databases">
        <title>Bacillus sp. nov., a halophilic bacterium isolated from a Yangshapao Lake.</title>
        <authorList>
            <person name="Wang H."/>
        </authorList>
    </citation>
    <scope>NUCLEOTIDE SEQUENCE [LARGE SCALE GENOMIC DNA]</scope>
    <source>
        <strain evidence="2 3">YSP-3</strain>
    </source>
</reference>
<dbReference type="AlphaFoldDB" id="A0A2W0HII0"/>
<dbReference type="GO" id="GO:0016747">
    <property type="term" value="F:acyltransferase activity, transferring groups other than amino-acyl groups"/>
    <property type="evidence" value="ECO:0007669"/>
    <property type="project" value="InterPro"/>
</dbReference>
<keyword evidence="3" id="KW-1185">Reference proteome</keyword>
<feature type="domain" description="N-acetyltransferase" evidence="1">
    <location>
        <begin position="129"/>
        <end position="264"/>
    </location>
</feature>
<gene>
    <name evidence="2" type="ORF">CR205_13940</name>
</gene>
<dbReference type="Gene3D" id="3.40.630.30">
    <property type="match status" value="1"/>
</dbReference>
<protein>
    <submittedName>
        <fullName evidence="2">GNAT family N-acetyltransferase</fullName>
    </submittedName>
</protein>
<dbReference type="PROSITE" id="PS51186">
    <property type="entry name" value="GNAT"/>
    <property type="match status" value="1"/>
</dbReference>